<proteinExistence type="predicted"/>
<keyword evidence="3" id="KW-1185">Reference proteome</keyword>
<dbReference type="InterPro" id="IPR036291">
    <property type="entry name" value="NAD(P)-bd_dom_sf"/>
</dbReference>
<feature type="domain" description="NAD-dependent epimerase/dehydratase" evidence="1">
    <location>
        <begin position="3"/>
        <end position="202"/>
    </location>
</feature>
<dbReference type="InterPro" id="IPR001509">
    <property type="entry name" value="Epimerase_deHydtase"/>
</dbReference>
<dbReference type="InterPro" id="IPR051783">
    <property type="entry name" value="NAD(P)-dependent_oxidoreduct"/>
</dbReference>
<dbReference type="PANTHER" id="PTHR48079">
    <property type="entry name" value="PROTEIN YEEZ"/>
    <property type="match status" value="1"/>
</dbReference>
<dbReference type="Gene3D" id="3.40.50.720">
    <property type="entry name" value="NAD(P)-binding Rossmann-like Domain"/>
    <property type="match status" value="1"/>
</dbReference>
<evidence type="ECO:0000313" key="3">
    <source>
        <dbReference type="Proteomes" id="UP001221686"/>
    </source>
</evidence>
<dbReference type="Pfam" id="PF01370">
    <property type="entry name" value="Epimerase"/>
    <property type="match status" value="1"/>
</dbReference>
<dbReference type="PANTHER" id="PTHR48079:SF6">
    <property type="entry name" value="NAD(P)-BINDING DOMAIN-CONTAINING PROTEIN-RELATED"/>
    <property type="match status" value="1"/>
</dbReference>
<accession>A0ABT5DZP1</accession>
<organism evidence="2 3">
    <name type="scientific">Nannocystis bainbridge</name>
    <dbReference type="NCBI Taxonomy" id="2995303"/>
    <lineage>
        <taxon>Bacteria</taxon>
        <taxon>Pseudomonadati</taxon>
        <taxon>Myxococcota</taxon>
        <taxon>Polyangia</taxon>
        <taxon>Nannocystales</taxon>
        <taxon>Nannocystaceae</taxon>
        <taxon>Nannocystis</taxon>
    </lineage>
</organism>
<protein>
    <submittedName>
        <fullName evidence="2">NAD(P)H-binding protein</fullName>
    </submittedName>
</protein>
<dbReference type="SUPFAM" id="SSF51735">
    <property type="entry name" value="NAD(P)-binding Rossmann-fold domains"/>
    <property type="match status" value="1"/>
</dbReference>
<evidence type="ECO:0000313" key="2">
    <source>
        <dbReference type="EMBL" id="MDC0719097.1"/>
    </source>
</evidence>
<dbReference type="Proteomes" id="UP001221686">
    <property type="component" value="Unassembled WGS sequence"/>
</dbReference>
<dbReference type="RefSeq" id="WP_272087608.1">
    <property type="nucleotide sequence ID" value="NZ_JAQNDL010000002.1"/>
</dbReference>
<gene>
    <name evidence="2" type="ORF">POL25_19485</name>
</gene>
<reference evidence="2 3" key="1">
    <citation type="submission" date="2022-11" db="EMBL/GenBank/DDBJ databases">
        <title>Minimal conservation of predation-associated metabolite biosynthetic gene clusters underscores biosynthetic potential of Myxococcota including descriptions for ten novel species: Archangium lansinium sp. nov., Myxococcus landrumus sp. nov., Nannocystis bai.</title>
        <authorList>
            <person name="Ahearne A."/>
            <person name="Stevens C."/>
            <person name="Dowd S."/>
        </authorList>
    </citation>
    <scope>NUCLEOTIDE SEQUENCE [LARGE SCALE GENOMIC DNA]</scope>
    <source>
        <strain evidence="2 3">BB15-2</strain>
    </source>
</reference>
<dbReference type="EMBL" id="JAQNDL010000002">
    <property type="protein sequence ID" value="MDC0719097.1"/>
    <property type="molecule type" value="Genomic_DNA"/>
</dbReference>
<name>A0ABT5DZP1_9BACT</name>
<sequence>MDIFVTGASGFIGGAVTRTLVARGHRVRGLARDDAAIARVRAAGAEPVVGALADLDVLAGAAGAAGAVVHTAATTGMDRPVVDAAAVTAMLGALAGGVFVSTSAAPCTRSSRVPIAEDDNAPPDGPLAWLAAAEQRVLAEPRVRGVLVRAPMVYGDGAGPPAGLVKAARQAGVARYIDDGAARWSTVHVRDLAVGYALLLEGDARGVFHAAESEPVAMATLFAAIAEAAGVPLGSWPLAEAQAGLGPIAGFLAMDAATDAGKLRGLGWTTRVGEVVGGITGALRNPAQGYRRDA</sequence>
<comment type="caution">
    <text evidence="2">The sequence shown here is derived from an EMBL/GenBank/DDBJ whole genome shotgun (WGS) entry which is preliminary data.</text>
</comment>
<evidence type="ECO:0000259" key="1">
    <source>
        <dbReference type="Pfam" id="PF01370"/>
    </source>
</evidence>